<evidence type="ECO:0000256" key="3">
    <source>
        <dbReference type="ARBA" id="ARBA00022679"/>
    </source>
</evidence>
<keyword evidence="4" id="KW-0479">Metal-binding</keyword>
<keyword evidence="6" id="KW-0833">Ubl conjugation pathway</keyword>
<dbReference type="PANTHER" id="PTHR22937">
    <property type="entry name" value="E3 UBIQUITIN-PROTEIN LIGASE RNF165"/>
    <property type="match status" value="1"/>
</dbReference>
<dbReference type="EC" id="2.3.2.27" evidence="2"/>
<organism evidence="8 9">
    <name type="scientific">Lupinus luteus</name>
    <name type="common">European yellow lupine</name>
    <dbReference type="NCBI Taxonomy" id="3873"/>
    <lineage>
        <taxon>Eukaryota</taxon>
        <taxon>Viridiplantae</taxon>
        <taxon>Streptophyta</taxon>
        <taxon>Embryophyta</taxon>
        <taxon>Tracheophyta</taxon>
        <taxon>Spermatophyta</taxon>
        <taxon>Magnoliopsida</taxon>
        <taxon>eudicotyledons</taxon>
        <taxon>Gunneridae</taxon>
        <taxon>Pentapetalae</taxon>
        <taxon>rosids</taxon>
        <taxon>fabids</taxon>
        <taxon>Fabales</taxon>
        <taxon>Fabaceae</taxon>
        <taxon>Papilionoideae</taxon>
        <taxon>50 kb inversion clade</taxon>
        <taxon>genistoids sensu lato</taxon>
        <taxon>core genistoids</taxon>
        <taxon>Genisteae</taxon>
        <taxon>Lupinus</taxon>
    </lineage>
</organism>
<evidence type="ECO:0000256" key="6">
    <source>
        <dbReference type="ARBA" id="ARBA00022786"/>
    </source>
</evidence>
<dbReference type="EMBL" id="CAXHTB010000010">
    <property type="protein sequence ID" value="CAL0313796.1"/>
    <property type="molecule type" value="Genomic_DNA"/>
</dbReference>
<sequence>MFGVAQELGSQTVDCVVTKKNVPSRGKVDVEKITHRESSSYLGRCPVTAGIISFLDTDPKIFEDSESFGPVAPYHHHIRDPLTDDSSHGFAEQLLDLGERIGYVNTGLKEDEMGCNIRKTKFQFSDDAAKHQADKKCSICQEEYEADDELGKLSVNHDLIFFGPASYSQPVILILTYRMLTIFHQDIGQWNDRGVNL</sequence>
<dbReference type="AlphaFoldDB" id="A0AAV1WYJ7"/>
<keyword evidence="9" id="KW-1185">Reference proteome</keyword>
<name>A0AAV1WYJ7_LUPLU</name>
<evidence type="ECO:0000256" key="7">
    <source>
        <dbReference type="ARBA" id="ARBA00022833"/>
    </source>
</evidence>
<comment type="caution">
    <text evidence="8">The sequence shown here is derived from an EMBL/GenBank/DDBJ whole genome shotgun (WGS) entry which is preliminary data.</text>
</comment>
<evidence type="ECO:0000256" key="5">
    <source>
        <dbReference type="ARBA" id="ARBA00022771"/>
    </source>
</evidence>
<reference evidence="8 9" key="1">
    <citation type="submission" date="2024-03" db="EMBL/GenBank/DDBJ databases">
        <authorList>
            <person name="Martinez-Hernandez J."/>
        </authorList>
    </citation>
    <scope>NUCLEOTIDE SEQUENCE [LARGE SCALE GENOMIC DNA]</scope>
</reference>
<evidence type="ECO:0000313" key="9">
    <source>
        <dbReference type="Proteomes" id="UP001497480"/>
    </source>
</evidence>
<keyword evidence="7" id="KW-0862">Zinc</keyword>
<protein>
    <recommendedName>
        <fullName evidence="2">RING-type E3 ubiquitin transferase</fullName>
        <ecNumber evidence="2">2.3.2.27</ecNumber>
    </recommendedName>
</protein>
<dbReference type="InterPro" id="IPR045191">
    <property type="entry name" value="MBR1/2-like"/>
</dbReference>
<dbReference type="GO" id="GO:0008270">
    <property type="term" value="F:zinc ion binding"/>
    <property type="evidence" value="ECO:0007669"/>
    <property type="project" value="UniProtKB-KW"/>
</dbReference>
<dbReference type="GO" id="GO:0061630">
    <property type="term" value="F:ubiquitin protein ligase activity"/>
    <property type="evidence" value="ECO:0007669"/>
    <property type="project" value="UniProtKB-EC"/>
</dbReference>
<evidence type="ECO:0000313" key="8">
    <source>
        <dbReference type="EMBL" id="CAL0313796.1"/>
    </source>
</evidence>
<comment type="catalytic activity">
    <reaction evidence="1">
        <text>S-ubiquitinyl-[E2 ubiquitin-conjugating enzyme]-L-cysteine + [acceptor protein]-L-lysine = [E2 ubiquitin-conjugating enzyme]-L-cysteine + N(6)-ubiquitinyl-[acceptor protein]-L-lysine.</text>
        <dbReference type="EC" id="2.3.2.27"/>
    </reaction>
</comment>
<gene>
    <name evidence="8" type="ORF">LLUT_LOCUS14856</name>
</gene>
<evidence type="ECO:0000256" key="1">
    <source>
        <dbReference type="ARBA" id="ARBA00000900"/>
    </source>
</evidence>
<proteinExistence type="predicted"/>
<keyword evidence="3" id="KW-0808">Transferase</keyword>
<accession>A0AAV1WYJ7</accession>
<evidence type="ECO:0000256" key="4">
    <source>
        <dbReference type="ARBA" id="ARBA00022723"/>
    </source>
</evidence>
<dbReference type="PANTHER" id="PTHR22937:SF125">
    <property type="entry name" value="RING-TYPE E3 UBIQUITIN TRANSFERASE"/>
    <property type="match status" value="1"/>
</dbReference>
<keyword evidence="5" id="KW-0863">Zinc-finger</keyword>
<evidence type="ECO:0000256" key="2">
    <source>
        <dbReference type="ARBA" id="ARBA00012483"/>
    </source>
</evidence>
<dbReference type="Proteomes" id="UP001497480">
    <property type="component" value="Unassembled WGS sequence"/>
</dbReference>